<dbReference type="CDD" id="cd07377">
    <property type="entry name" value="WHTH_GntR"/>
    <property type="match status" value="1"/>
</dbReference>
<dbReference type="SUPFAM" id="SSF46785">
    <property type="entry name" value="Winged helix' DNA-binding domain"/>
    <property type="match status" value="1"/>
</dbReference>
<protein>
    <recommendedName>
        <fullName evidence="4">HTH gntR-type domain-containing protein</fullName>
    </recommendedName>
</protein>
<evidence type="ECO:0000256" key="1">
    <source>
        <dbReference type="ARBA" id="ARBA00023015"/>
    </source>
</evidence>
<feature type="domain" description="HTH gntR-type" evidence="4">
    <location>
        <begin position="8"/>
        <end position="76"/>
    </location>
</feature>
<dbReference type="SMART" id="SM00345">
    <property type="entry name" value="HTH_GNTR"/>
    <property type="match status" value="1"/>
</dbReference>
<dbReference type="InterPro" id="IPR011711">
    <property type="entry name" value="GntR_C"/>
</dbReference>
<evidence type="ECO:0000313" key="6">
    <source>
        <dbReference type="Proteomes" id="UP000076927"/>
    </source>
</evidence>
<keyword evidence="2" id="KW-0238">DNA-binding</keyword>
<organism evidence="5 6">
    <name type="scientific">Paenibacillus swuensis</name>
    <dbReference type="NCBI Taxonomy" id="1178515"/>
    <lineage>
        <taxon>Bacteria</taxon>
        <taxon>Bacillati</taxon>
        <taxon>Bacillota</taxon>
        <taxon>Bacilli</taxon>
        <taxon>Bacillales</taxon>
        <taxon>Paenibacillaceae</taxon>
        <taxon>Paenibacillus</taxon>
    </lineage>
</organism>
<dbReference type="Pfam" id="PF07729">
    <property type="entry name" value="FCD"/>
    <property type="match status" value="1"/>
</dbReference>
<dbReference type="SMART" id="SM00895">
    <property type="entry name" value="FCD"/>
    <property type="match status" value="1"/>
</dbReference>
<dbReference type="RefSeq" id="WP_068607277.1">
    <property type="nucleotide sequence ID" value="NZ_CP011388.1"/>
</dbReference>
<evidence type="ECO:0000256" key="2">
    <source>
        <dbReference type="ARBA" id="ARBA00023125"/>
    </source>
</evidence>
<keyword evidence="6" id="KW-1185">Reference proteome</keyword>
<dbReference type="Pfam" id="PF00392">
    <property type="entry name" value="GntR"/>
    <property type="match status" value="1"/>
</dbReference>
<dbReference type="InterPro" id="IPR008920">
    <property type="entry name" value="TF_FadR/GntR_C"/>
</dbReference>
<dbReference type="InterPro" id="IPR036390">
    <property type="entry name" value="WH_DNA-bd_sf"/>
</dbReference>
<gene>
    <name evidence="5" type="ORF">SY83_13450</name>
</gene>
<evidence type="ECO:0000313" key="5">
    <source>
        <dbReference type="EMBL" id="ANE47099.1"/>
    </source>
</evidence>
<reference evidence="5 6" key="1">
    <citation type="submission" date="2015-01" db="EMBL/GenBank/DDBJ databases">
        <title>Paenibacillus swuensis/DY6/whole genome sequencing.</title>
        <authorList>
            <person name="Kim M.K."/>
            <person name="Srinivasan S."/>
            <person name="Lee J.-J."/>
        </authorList>
    </citation>
    <scope>NUCLEOTIDE SEQUENCE [LARGE SCALE GENOMIC DNA]</scope>
    <source>
        <strain evidence="5 6">DY6</strain>
    </source>
</reference>
<dbReference type="Gene3D" id="1.20.120.530">
    <property type="entry name" value="GntR ligand-binding domain-like"/>
    <property type="match status" value="1"/>
</dbReference>
<dbReference type="OrthoDB" id="457376at2"/>
<dbReference type="STRING" id="1178515.SY83_13450"/>
<name>A0A172TJ58_9BACL</name>
<evidence type="ECO:0000256" key="3">
    <source>
        <dbReference type="ARBA" id="ARBA00023163"/>
    </source>
</evidence>
<evidence type="ECO:0000259" key="4">
    <source>
        <dbReference type="PROSITE" id="PS50949"/>
    </source>
</evidence>
<keyword evidence="1" id="KW-0805">Transcription regulation</keyword>
<dbReference type="GO" id="GO:0003700">
    <property type="term" value="F:DNA-binding transcription factor activity"/>
    <property type="evidence" value="ECO:0007669"/>
    <property type="project" value="InterPro"/>
</dbReference>
<proteinExistence type="predicted"/>
<dbReference type="PANTHER" id="PTHR43537">
    <property type="entry name" value="TRANSCRIPTIONAL REGULATOR, GNTR FAMILY"/>
    <property type="match status" value="1"/>
</dbReference>
<sequence>MIKEVKTVGAADAVVKQITDLIKSGYYKPNEKLPNEMRFMEMMNVGRSTVREAKRMLASMNLIDSHPGRGAFVKEVSAVSMINSDMFEMVISEDVDMLHEARIILETQMALLAMKRAKVEHIDNMQRTVDQLSQAIQNNAGVYEAGRAFHISLSEASQNTVLMKMNDMLNELLIKIQQPAYELNYNPDYEVEVHQNIVNAIREKDYLKVIFAMEQHFDYVGKIAKKLK</sequence>
<dbReference type="PATRIC" id="fig|1178515.4.peg.2697"/>
<dbReference type="AlphaFoldDB" id="A0A172TJ58"/>
<accession>A0A172TJ58</accession>
<dbReference type="PANTHER" id="PTHR43537:SF5">
    <property type="entry name" value="UXU OPERON TRANSCRIPTIONAL REGULATOR"/>
    <property type="match status" value="1"/>
</dbReference>
<dbReference type="GO" id="GO:0003677">
    <property type="term" value="F:DNA binding"/>
    <property type="evidence" value="ECO:0007669"/>
    <property type="project" value="UniProtKB-KW"/>
</dbReference>
<keyword evidence="3" id="KW-0804">Transcription</keyword>
<dbReference type="InterPro" id="IPR036388">
    <property type="entry name" value="WH-like_DNA-bd_sf"/>
</dbReference>
<dbReference type="PROSITE" id="PS50949">
    <property type="entry name" value="HTH_GNTR"/>
    <property type="match status" value="1"/>
</dbReference>
<dbReference type="SUPFAM" id="SSF48008">
    <property type="entry name" value="GntR ligand-binding domain-like"/>
    <property type="match status" value="1"/>
</dbReference>
<dbReference type="Proteomes" id="UP000076927">
    <property type="component" value="Chromosome"/>
</dbReference>
<dbReference type="Gene3D" id="1.10.10.10">
    <property type="entry name" value="Winged helix-like DNA-binding domain superfamily/Winged helix DNA-binding domain"/>
    <property type="match status" value="1"/>
</dbReference>
<dbReference type="InterPro" id="IPR000524">
    <property type="entry name" value="Tscrpt_reg_HTH_GntR"/>
</dbReference>
<dbReference type="EMBL" id="CP011388">
    <property type="protein sequence ID" value="ANE47099.1"/>
    <property type="molecule type" value="Genomic_DNA"/>
</dbReference>
<dbReference type="KEGG" id="pswu:SY83_13450"/>